<dbReference type="OrthoDB" id="6044at10239"/>
<evidence type="ECO:0000313" key="1">
    <source>
        <dbReference type="EMBL" id="AGB07244.1"/>
    </source>
</evidence>
<dbReference type="GeneID" id="40103006"/>
<accession>V9LZJ1</accession>
<protein>
    <submittedName>
        <fullName evidence="1">Uncharacterized protein</fullName>
    </submittedName>
</protein>
<keyword evidence="2" id="KW-1185">Reference proteome</keyword>
<evidence type="ECO:0000313" key="2">
    <source>
        <dbReference type="Proteomes" id="UP000272155"/>
    </source>
</evidence>
<dbReference type="RefSeq" id="YP_009626106.1">
    <property type="nucleotide sequence ID" value="NC_042136.1"/>
</dbReference>
<sequence>MTKKTDKPTLDTSEYFGRKLGLVKTAIGDSEYFGHKSGLTKTTMEVYENQHDNIKALVRTVNHPRVEGQGEIRITEPLKLSGYIKDRAPEKTCCLIDGRPATPEQLTESATVGDLFRIKLTPESATLELVKCLGTCVYAIAGEPVELIKRLTEELQPQEIHFYHGNREVTETTMCHHVRLEDSFMVEAFGGRINITLLDGEKQPKVYRMQDTDTLVGLSSLWVEHLKQVDVENPMTRLKGRALTTQGRDGRTIGKSSRHSIYGPHIEFSTRIVEGFMTEERTDQLRALAETLECYVGNTKCDVEEFLHIIEPDDILLLQVFTSSARLVINQAVGVFQHPIKDVTEETKKVVLRRAWSMLMNSTFGAFGTPYTLTAPKTYLGPKIATSPVFINYLTKDDLLISHSLGASSAISCQRADKEDYSESKLLVNCEIYPTNNDGVYTDLLDNEFIKDLTDTLVERDLILPNWETRANHNILKNDAEFFSLKHTNPVDGLDVKHARARAEAKAKQPRKELSPLMKHMLKRL</sequence>
<dbReference type="EMBL" id="KC131130">
    <property type="protein sequence ID" value="AGB07244.1"/>
    <property type="molecule type" value="Genomic_DNA"/>
</dbReference>
<name>V9LZJ1_9CAUD</name>
<proteinExistence type="predicted"/>
<organism evidence="1 2">
    <name type="scientific">Vibrio phage VP4B</name>
    <dbReference type="NCBI Taxonomy" id="1262540"/>
    <lineage>
        <taxon>Viruses</taxon>
        <taxon>Duplodnaviria</taxon>
        <taxon>Heunggongvirae</taxon>
        <taxon>Uroviricota</taxon>
        <taxon>Caudoviricetes</taxon>
        <taxon>Chimalliviridae</taxon>
        <taxon>Gorgonvirinae</taxon>
        <taxon>Tidunavirus</taxon>
        <taxon>Tidunavirus VP4B</taxon>
    </lineage>
</organism>
<dbReference type="KEGG" id="vg:40103006"/>
<reference evidence="1 2" key="1">
    <citation type="submission" date="2012-11" db="EMBL/GenBank/DDBJ databases">
        <title>Complete genome sequence of a novel phiKZ-like Vibrio phage.</title>
        <authorList>
            <person name="Luo Z."/>
            <person name="Yu Y."/>
        </authorList>
    </citation>
    <scope>NUCLEOTIDE SEQUENCE [LARGE SCALE GENOMIC DNA]</scope>
</reference>
<dbReference type="Proteomes" id="UP000272155">
    <property type="component" value="Segment"/>
</dbReference>